<dbReference type="InterPro" id="IPR050564">
    <property type="entry name" value="F420-G6PD/mer"/>
</dbReference>
<dbReference type="Pfam" id="PF00296">
    <property type="entry name" value="Bac_luciferase"/>
    <property type="match status" value="1"/>
</dbReference>
<dbReference type="Proteomes" id="UP001501842">
    <property type="component" value="Unassembled WGS sequence"/>
</dbReference>
<organism evidence="3 4">
    <name type="scientific">Actinocorallia aurantiaca</name>
    <dbReference type="NCBI Taxonomy" id="46204"/>
    <lineage>
        <taxon>Bacteria</taxon>
        <taxon>Bacillati</taxon>
        <taxon>Actinomycetota</taxon>
        <taxon>Actinomycetes</taxon>
        <taxon>Streptosporangiales</taxon>
        <taxon>Thermomonosporaceae</taxon>
        <taxon>Actinocorallia</taxon>
    </lineage>
</organism>
<dbReference type="RefSeq" id="WP_344449382.1">
    <property type="nucleotide sequence ID" value="NZ_BAAATZ010000006.1"/>
</dbReference>
<reference evidence="3 4" key="1">
    <citation type="journal article" date="2019" name="Int. J. Syst. Evol. Microbiol.">
        <title>The Global Catalogue of Microorganisms (GCM) 10K type strain sequencing project: providing services to taxonomists for standard genome sequencing and annotation.</title>
        <authorList>
            <consortium name="The Broad Institute Genomics Platform"/>
            <consortium name="The Broad Institute Genome Sequencing Center for Infectious Disease"/>
            <person name="Wu L."/>
            <person name="Ma J."/>
        </authorList>
    </citation>
    <scope>NUCLEOTIDE SEQUENCE [LARGE SCALE GENOMIC DNA]</scope>
    <source>
        <strain evidence="3 4">JCM 8201</strain>
    </source>
</reference>
<evidence type="ECO:0000256" key="1">
    <source>
        <dbReference type="ARBA" id="ARBA00023002"/>
    </source>
</evidence>
<dbReference type="SUPFAM" id="SSF51679">
    <property type="entry name" value="Bacterial luciferase-like"/>
    <property type="match status" value="1"/>
</dbReference>
<protein>
    <submittedName>
        <fullName evidence="3">LLM class F420-dependent oxidoreductase</fullName>
    </submittedName>
</protein>
<gene>
    <name evidence="3" type="ORF">GCM10010439_14070</name>
</gene>
<dbReference type="EMBL" id="BAAATZ010000006">
    <property type="protein sequence ID" value="GAA2722174.1"/>
    <property type="molecule type" value="Genomic_DNA"/>
</dbReference>
<dbReference type="InterPro" id="IPR022526">
    <property type="entry name" value="F420_Rv3093c"/>
</dbReference>
<dbReference type="InterPro" id="IPR036661">
    <property type="entry name" value="Luciferase-like_sf"/>
</dbReference>
<evidence type="ECO:0000313" key="4">
    <source>
        <dbReference type="Proteomes" id="UP001501842"/>
    </source>
</evidence>
<keyword evidence="1" id="KW-0560">Oxidoreductase</keyword>
<keyword evidence="4" id="KW-1185">Reference proteome</keyword>
<name>A0ABN3U150_9ACTN</name>
<dbReference type="NCBIfam" id="TIGR03841">
    <property type="entry name" value="F420_Rv3093c"/>
    <property type="match status" value="1"/>
</dbReference>
<comment type="caution">
    <text evidence="3">The sequence shown here is derived from an EMBL/GenBank/DDBJ whole genome shotgun (WGS) entry which is preliminary data.</text>
</comment>
<evidence type="ECO:0000313" key="3">
    <source>
        <dbReference type="EMBL" id="GAA2722174.1"/>
    </source>
</evidence>
<feature type="domain" description="Luciferase-like" evidence="2">
    <location>
        <begin position="21"/>
        <end position="304"/>
    </location>
</feature>
<dbReference type="InterPro" id="IPR011251">
    <property type="entry name" value="Luciferase-like_dom"/>
</dbReference>
<sequence length="329" mass="34710">MPEPTPAPRLTVSLGFWQDRPANEALRTADAADGFGYDELWVGEMATYDAFALASAIGLRTERIRPTVGPLAVAVRDPMTIARGVASVADLTGRRVDVALGTSSPMVVEAWHGRDRGRSVTRLRESATVLRELLDGGKPSFAGETVTTRGYHLRLDAPKSELTVAAFGDSAVRTAGAHADRMVLNLITPESAAALVGKLREAAAEAGRPMPKVAAWVTAAVDPSEEAVEQIRRAVVGYLAAPGYGEMFIEAGFGDVVALARTRPHPRELLAAVPVELVQAVGLVGDEATVREKIAEYARAGVDEIALIPASVDADPCGKATLEALSPSR</sequence>
<dbReference type="PANTHER" id="PTHR43244">
    <property type="match status" value="1"/>
</dbReference>
<dbReference type="Gene3D" id="3.20.20.30">
    <property type="entry name" value="Luciferase-like domain"/>
    <property type="match status" value="1"/>
</dbReference>
<evidence type="ECO:0000259" key="2">
    <source>
        <dbReference type="Pfam" id="PF00296"/>
    </source>
</evidence>
<accession>A0ABN3U150</accession>
<proteinExistence type="predicted"/>
<dbReference type="PANTHER" id="PTHR43244:SF1">
    <property type="entry name" value="5,10-METHYLENETETRAHYDROMETHANOPTERIN REDUCTASE"/>
    <property type="match status" value="1"/>
</dbReference>